<dbReference type="WBParaSite" id="SBAD_0000814301-mRNA-1">
    <property type="protein sequence ID" value="SBAD_0000814301-mRNA-1"/>
    <property type="gene ID" value="SBAD_0000814301"/>
</dbReference>
<accession>A0A183IW53</accession>
<reference evidence="4" key="1">
    <citation type="submission" date="2016-06" db="UniProtKB">
        <authorList>
            <consortium name="WormBaseParasite"/>
        </authorList>
    </citation>
    <scope>IDENTIFICATION</scope>
</reference>
<evidence type="ECO:0000313" key="2">
    <source>
        <dbReference type="EMBL" id="VDP14491.1"/>
    </source>
</evidence>
<keyword evidence="3" id="KW-1185">Reference proteome</keyword>
<feature type="region of interest" description="Disordered" evidence="1">
    <location>
        <begin position="1"/>
        <end position="48"/>
    </location>
</feature>
<organism evidence="4">
    <name type="scientific">Soboliphyme baturini</name>
    <dbReference type="NCBI Taxonomy" id="241478"/>
    <lineage>
        <taxon>Eukaryota</taxon>
        <taxon>Metazoa</taxon>
        <taxon>Ecdysozoa</taxon>
        <taxon>Nematoda</taxon>
        <taxon>Enoplea</taxon>
        <taxon>Dorylaimia</taxon>
        <taxon>Dioctophymatida</taxon>
        <taxon>Dioctophymatoidea</taxon>
        <taxon>Soboliphymatidae</taxon>
        <taxon>Soboliphyme</taxon>
    </lineage>
</organism>
<protein>
    <submittedName>
        <fullName evidence="4">Acid-soluble spore protein K</fullName>
    </submittedName>
</protein>
<evidence type="ECO:0000313" key="3">
    <source>
        <dbReference type="Proteomes" id="UP000270296"/>
    </source>
</evidence>
<feature type="compositionally biased region" description="Basic and acidic residues" evidence="1">
    <location>
        <begin position="31"/>
        <end position="48"/>
    </location>
</feature>
<feature type="compositionally biased region" description="Basic and acidic residues" evidence="1">
    <location>
        <begin position="1"/>
        <end position="14"/>
    </location>
</feature>
<sequence length="48" mass="5547">MLKAKKVERADFGEIGRMNDQSNRSTFEGEGPERTPLRRHSDISETLR</sequence>
<proteinExistence type="predicted"/>
<evidence type="ECO:0000313" key="4">
    <source>
        <dbReference type="WBParaSite" id="SBAD_0000814301-mRNA-1"/>
    </source>
</evidence>
<dbReference type="AlphaFoldDB" id="A0A183IW53"/>
<gene>
    <name evidence="2" type="ORF">SBAD_LOCUS7850</name>
</gene>
<dbReference type="EMBL" id="UZAM01010999">
    <property type="protein sequence ID" value="VDP14491.1"/>
    <property type="molecule type" value="Genomic_DNA"/>
</dbReference>
<name>A0A183IW53_9BILA</name>
<dbReference type="Proteomes" id="UP000270296">
    <property type="component" value="Unassembled WGS sequence"/>
</dbReference>
<reference evidence="2 3" key="2">
    <citation type="submission" date="2018-11" db="EMBL/GenBank/DDBJ databases">
        <authorList>
            <consortium name="Pathogen Informatics"/>
        </authorList>
    </citation>
    <scope>NUCLEOTIDE SEQUENCE [LARGE SCALE GENOMIC DNA]</scope>
</reference>
<evidence type="ECO:0000256" key="1">
    <source>
        <dbReference type="SAM" id="MobiDB-lite"/>
    </source>
</evidence>